<evidence type="ECO:0000259" key="9">
    <source>
        <dbReference type="Pfam" id="PF01618"/>
    </source>
</evidence>
<dbReference type="PROSITE" id="PS01307">
    <property type="entry name" value="MOTA"/>
    <property type="match status" value="1"/>
</dbReference>
<comment type="caution">
    <text evidence="10">The sequence shown here is derived from an EMBL/GenBank/DDBJ whole genome shotgun (WGS) entry which is preliminary data.</text>
</comment>
<keyword evidence="11" id="KW-1185">Reference proteome</keyword>
<dbReference type="EMBL" id="WSEK01000004">
    <property type="protein sequence ID" value="MVQ50622.1"/>
    <property type="molecule type" value="Genomic_DNA"/>
</dbReference>
<name>A0A6L6XV16_9ACTN</name>
<evidence type="ECO:0000256" key="1">
    <source>
        <dbReference type="ARBA" id="ARBA00004651"/>
    </source>
</evidence>
<sequence length="255" mass="26817">MDPATLIGVIGALVVIVVANIMEGGSPASLLLLPPILLVMGATLLVSLAGGTMADAKQSFRGMVRAFTAKAGNPAEFVPTLVSLSEKARREGLLALEDALSEIDDPFLTKGLTLAIDGTDPEEVRDILEAEVYAVRAEAKQAARFWNSAGGYAPTIGIVGTVMGLVHVLENLAEPEKLGHLIAGAFVATLWGVMSANVFFLPLGNRITRLGELQANQMEIVIEGIASLQAGSNPRVVAQRLQSLLPADQRDREAA</sequence>
<keyword evidence="5 8" id="KW-0812">Transmembrane</keyword>
<feature type="transmembrane region" description="Helical" evidence="8">
    <location>
        <begin position="29"/>
        <end position="51"/>
    </location>
</feature>
<evidence type="ECO:0000256" key="5">
    <source>
        <dbReference type="ARBA" id="ARBA00022692"/>
    </source>
</evidence>
<dbReference type="InterPro" id="IPR002898">
    <property type="entry name" value="MotA_ExbB_proton_chnl"/>
</dbReference>
<dbReference type="GO" id="GO:0005886">
    <property type="term" value="C:plasma membrane"/>
    <property type="evidence" value="ECO:0007669"/>
    <property type="project" value="UniProtKB-SubCell"/>
</dbReference>
<dbReference type="RefSeq" id="WP_157343750.1">
    <property type="nucleotide sequence ID" value="NZ_WSEK01000004.1"/>
</dbReference>
<comment type="similarity">
    <text evidence="2">Belongs to the MotA family.</text>
</comment>
<evidence type="ECO:0000256" key="4">
    <source>
        <dbReference type="ARBA" id="ARBA00022475"/>
    </source>
</evidence>
<dbReference type="NCBIfam" id="NF006583">
    <property type="entry name" value="PRK09109.1"/>
    <property type="match status" value="1"/>
</dbReference>
<evidence type="ECO:0000256" key="6">
    <source>
        <dbReference type="ARBA" id="ARBA00022989"/>
    </source>
</evidence>
<feature type="transmembrane region" description="Helical" evidence="8">
    <location>
        <begin position="181"/>
        <end position="203"/>
    </location>
</feature>
<evidence type="ECO:0000256" key="7">
    <source>
        <dbReference type="ARBA" id="ARBA00023136"/>
    </source>
</evidence>
<dbReference type="PANTHER" id="PTHR30433">
    <property type="entry name" value="CHEMOTAXIS PROTEIN MOTA"/>
    <property type="match status" value="1"/>
</dbReference>
<keyword evidence="4" id="KW-1003">Cell membrane</keyword>
<evidence type="ECO:0000256" key="2">
    <source>
        <dbReference type="ARBA" id="ARBA00008038"/>
    </source>
</evidence>
<keyword evidence="3" id="KW-0813">Transport</keyword>
<evidence type="ECO:0000256" key="8">
    <source>
        <dbReference type="SAM" id="Phobius"/>
    </source>
</evidence>
<gene>
    <name evidence="10" type="ORF">GON03_15665</name>
</gene>
<accession>A0A6L6XV16</accession>
<keyword evidence="10" id="KW-0282">Flagellum</keyword>
<comment type="subcellular location">
    <subcellularLocation>
        <location evidence="1">Cell membrane</location>
        <topology evidence="1">Multi-pass membrane protein</topology>
    </subcellularLocation>
</comment>
<dbReference type="Pfam" id="PF01618">
    <property type="entry name" value="MotA_ExbB"/>
    <property type="match status" value="1"/>
</dbReference>
<evidence type="ECO:0000313" key="11">
    <source>
        <dbReference type="Proteomes" id="UP000473525"/>
    </source>
</evidence>
<reference evidence="10 11" key="1">
    <citation type="submission" date="2019-12" db="EMBL/GenBank/DDBJ databases">
        <authorList>
            <person name="Huq M.A."/>
        </authorList>
    </citation>
    <scope>NUCLEOTIDE SEQUENCE [LARGE SCALE GENOMIC DNA]</scope>
    <source>
        <strain evidence="10 11">MAH-18</strain>
    </source>
</reference>
<evidence type="ECO:0000313" key="10">
    <source>
        <dbReference type="EMBL" id="MVQ50622.1"/>
    </source>
</evidence>
<dbReference type="AlphaFoldDB" id="A0A6L6XV16"/>
<keyword evidence="7 8" id="KW-0472">Membrane</keyword>
<protein>
    <submittedName>
        <fullName evidence="10">Flagellar motor protein</fullName>
    </submittedName>
</protein>
<keyword evidence="6 8" id="KW-1133">Transmembrane helix</keyword>
<dbReference type="InterPro" id="IPR000540">
    <property type="entry name" value="Flag_MotA_CS"/>
</dbReference>
<dbReference type="GO" id="GO:0071978">
    <property type="term" value="P:bacterial-type flagellum-dependent swarming motility"/>
    <property type="evidence" value="ECO:0007669"/>
    <property type="project" value="InterPro"/>
</dbReference>
<dbReference type="Proteomes" id="UP000473525">
    <property type="component" value="Unassembled WGS sequence"/>
</dbReference>
<feature type="domain" description="MotA/TolQ/ExbB proton channel" evidence="9">
    <location>
        <begin position="102"/>
        <end position="219"/>
    </location>
</feature>
<keyword evidence="10" id="KW-0969">Cilium</keyword>
<organism evidence="10 11">
    <name type="scientific">Nocardioides agri</name>
    <dbReference type="NCBI Taxonomy" id="2682843"/>
    <lineage>
        <taxon>Bacteria</taxon>
        <taxon>Bacillati</taxon>
        <taxon>Actinomycetota</taxon>
        <taxon>Actinomycetes</taxon>
        <taxon>Propionibacteriales</taxon>
        <taxon>Nocardioidaceae</taxon>
        <taxon>Nocardioides</taxon>
    </lineage>
</organism>
<feature type="transmembrane region" description="Helical" evidence="8">
    <location>
        <begin position="149"/>
        <end position="169"/>
    </location>
</feature>
<dbReference type="GO" id="GO:0006935">
    <property type="term" value="P:chemotaxis"/>
    <property type="evidence" value="ECO:0007669"/>
    <property type="project" value="InterPro"/>
</dbReference>
<dbReference type="InterPro" id="IPR047055">
    <property type="entry name" value="MotA-like"/>
</dbReference>
<evidence type="ECO:0000256" key="3">
    <source>
        <dbReference type="ARBA" id="ARBA00022448"/>
    </source>
</evidence>
<dbReference type="PANTHER" id="PTHR30433:SF3">
    <property type="entry name" value="MOTILITY PROTEIN A"/>
    <property type="match status" value="1"/>
</dbReference>
<proteinExistence type="inferred from homology"/>
<keyword evidence="10" id="KW-0966">Cell projection</keyword>